<proteinExistence type="inferred from homology"/>
<organism evidence="5 6">
    <name type="scientific">Aduncisulcus paluster</name>
    <dbReference type="NCBI Taxonomy" id="2918883"/>
    <lineage>
        <taxon>Eukaryota</taxon>
        <taxon>Metamonada</taxon>
        <taxon>Carpediemonas-like organisms</taxon>
        <taxon>Aduncisulcus</taxon>
    </lineage>
</organism>
<evidence type="ECO:0000313" key="6">
    <source>
        <dbReference type="Proteomes" id="UP001057375"/>
    </source>
</evidence>
<dbReference type="InterPro" id="IPR036961">
    <property type="entry name" value="Kinesin_motor_dom_sf"/>
</dbReference>
<dbReference type="PRINTS" id="PR00380">
    <property type="entry name" value="KINESINHEAVY"/>
</dbReference>
<feature type="compositionally biased region" description="Basic and acidic residues" evidence="3">
    <location>
        <begin position="981"/>
        <end position="1011"/>
    </location>
</feature>
<dbReference type="InterPro" id="IPR001752">
    <property type="entry name" value="Kinesin_motor_dom"/>
</dbReference>
<dbReference type="PANTHER" id="PTHR47117">
    <property type="entry name" value="STAR-RELATED LIPID TRANSFER PROTEIN 9"/>
    <property type="match status" value="1"/>
</dbReference>
<dbReference type="InterPro" id="IPR027417">
    <property type="entry name" value="P-loop_NTPase"/>
</dbReference>
<dbReference type="EMBL" id="BQXS01012750">
    <property type="protein sequence ID" value="GKT27520.1"/>
    <property type="molecule type" value="Genomic_DNA"/>
</dbReference>
<accession>A0ABQ5K4Q0</accession>
<keyword evidence="1" id="KW-0547">Nucleotide-binding</keyword>
<dbReference type="PROSITE" id="PS50067">
    <property type="entry name" value="KINESIN_MOTOR_2"/>
    <property type="match status" value="1"/>
</dbReference>
<protein>
    <submittedName>
        <fullName evidence="5">Kinesin-related protein 1</fullName>
    </submittedName>
</protein>
<evidence type="ECO:0000256" key="2">
    <source>
        <dbReference type="SAM" id="Coils"/>
    </source>
</evidence>
<keyword evidence="2" id="KW-0175">Coiled coil</keyword>
<dbReference type="Proteomes" id="UP001057375">
    <property type="component" value="Unassembled WGS sequence"/>
</dbReference>
<reference evidence="5" key="1">
    <citation type="submission" date="2022-03" db="EMBL/GenBank/DDBJ databases">
        <title>Draft genome sequence of Aduncisulcus paluster, a free-living microaerophilic Fornicata.</title>
        <authorList>
            <person name="Yuyama I."/>
            <person name="Kume K."/>
            <person name="Tamura T."/>
            <person name="Inagaki Y."/>
            <person name="Hashimoto T."/>
        </authorList>
    </citation>
    <scope>NUCLEOTIDE SEQUENCE</scope>
    <source>
        <strain evidence="5">NY0171</strain>
    </source>
</reference>
<keyword evidence="6" id="KW-1185">Reference proteome</keyword>
<feature type="domain" description="Kinesin motor" evidence="4">
    <location>
        <begin position="5"/>
        <end position="374"/>
    </location>
</feature>
<comment type="similarity">
    <text evidence="1">Belongs to the TRAFAC class myosin-kinesin ATPase superfamily. Kinesin family.</text>
</comment>
<dbReference type="SUPFAM" id="SSF52540">
    <property type="entry name" value="P-loop containing nucleoside triphosphate hydrolases"/>
    <property type="match status" value="1"/>
</dbReference>
<keyword evidence="1" id="KW-0505">Motor protein</keyword>
<gene>
    <name evidence="5" type="ORF">ADUPG1_013882</name>
</gene>
<feature type="coiled-coil region" evidence="2">
    <location>
        <begin position="389"/>
        <end position="443"/>
    </location>
</feature>
<evidence type="ECO:0000256" key="1">
    <source>
        <dbReference type="PROSITE-ProRule" id="PRU00283"/>
    </source>
</evidence>
<sequence>MPSTAIKVCVRVRPFANLAREKGQSRIIDMDTDNGRCYITNPKDDKQRSFDFDRVFWSFDKDTYKFADQIDIFNFLGKDMLEQGLKCMNYTILSYGQTGSGKSYSITGGESNPGVVVRVAEELFKIIANPPEDKKNVKFSVQTSYLEIYNEEVRDLLKPKSEPCTVRLVPKTVHPAGVIIEGLDKMDVESFAEMSELLYEGLERRVVAATACNKTSSRSHSIFTIYFTQSEARDPAMIGAINKIADATVRDKKMKAYLEGLEATCQLHLVDLAGSERVGETGVTGQNLKEACAINTSLSALGRVISTLAKKCGENASKYKHIRIPYRDSVLTQILSNSLGGNAMTSLLGALSPADVNYEETLSTLRYCDAAKKIKNKTVPMGNPDKILIKQLQEQVAKLEAQLKQGDGTMSEDDRAKMEQEYKDQLEKQRKEFEDELMAQREKVVAGQKMFVKTPPPEPHLLNLNKDDLMSESVVYSIDEDIDLVFGSDKEYSMDSKVEAAGGMKTIQLLGAGIMPKHAVLSRKALTEEELEQWKEYFKGLDEAKAEDMEADEESPNPLLLVSMPISANAIIIQPQPDCEVTVNGKVVDLSANPILENGLVLRHNDRVVIGVNTYFKFVDKLMEEEYVKGVQEAGFDNFKCPHITYDEAERELVWADDDAEEDEPDAQEQLMMVLPMIKEAKVLCKQLKRPEFVFSTSIVLEADGDGLDLEMKMTNTKDDISMTLTVAEFEERVMEMRELLRRRQLAGSEDVPVNIEDDPFFMSCLHEAIGTVHVNTDDVLKAKFVADDMVMKAAKKDSPETVGKISMSIVGYNPELLPDELKTELSEALAKMKADGVDDDNDALDGEENGFVGFHNDTDDITVEIVEKLDKFGPEMIANPEFMKAGGKMDIIVYVSQCHDLPHALSDDVYVRVEVGRLIGLTHYHAEPSADPSFKFPMLFRFNDLSEEIIADIKRGIKVIVYGAPPVDKEMKILLKKQEDERKKEMEEQKKKDQEEEKKRLEEDKKLQKEGEEEEEEEEEGEKDKKIELEEAETSKESGCKCSIV</sequence>
<dbReference type="Pfam" id="PF00225">
    <property type="entry name" value="Kinesin"/>
    <property type="match status" value="1"/>
</dbReference>
<dbReference type="SMART" id="SM00129">
    <property type="entry name" value="KISc"/>
    <property type="match status" value="1"/>
</dbReference>
<comment type="caution">
    <text evidence="5">The sequence shown here is derived from an EMBL/GenBank/DDBJ whole genome shotgun (WGS) entry which is preliminary data.</text>
</comment>
<dbReference type="Gene3D" id="2.60.200.20">
    <property type="match status" value="1"/>
</dbReference>
<feature type="compositionally biased region" description="Acidic residues" evidence="3">
    <location>
        <begin position="1012"/>
        <end position="1022"/>
    </location>
</feature>
<feature type="compositionally biased region" description="Basic and acidic residues" evidence="3">
    <location>
        <begin position="1023"/>
        <end position="1040"/>
    </location>
</feature>
<evidence type="ECO:0000259" key="4">
    <source>
        <dbReference type="PROSITE" id="PS50067"/>
    </source>
</evidence>
<name>A0ABQ5K4Q0_9EUKA</name>
<evidence type="ECO:0000256" key="3">
    <source>
        <dbReference type="SAM" id="MobiDB-lite"/>
    </source>
</evidence>
<feature type="region of interest" description="Disordered" evidence="3">
    <location>
        <begin position="981"/>
        <end position="1046"/>
    </location>
</feature>
<evidence type="ECO:0000313" key="5">
    <source>
        <dbReference type="EMBL" id="GKT27520.1"/>
    </source>
</evidence>
<feature type="binding site" evidence="1">
    <location>
        <begin position="96"/>
        <end position="103"/>
    </location>
    <ligand>
        <name>ATP</name>
        <dbReference type="ChEBI" id="CHEBI:30616"/>
    </ligand>
</feature>
<dbReference type="Gene3D" id="3.40.850.10">
    <property type="entry name" value="Kinesin motor domain"/>
    <property type="match status" value="1"/>
</dbReference>
<keyword evidence="1" id="KW-0067">ATP-binding</keyword>